<gene>
    <name evidence="3" type="primary">LOC111362423</name>
</gene>
<dbReference type="RefSeq" id="XP_022834868.1">
    <property type="nucleotide sequence ID" value="XM_022979100.1"/>
</dbReference>
<dbReference type="OrthoDB" id="10492684at2759"/>
<reference evidence="3" key="1">
    <citation type="submission" date="2025-08" db="UniProtKB">
        <authorList>
            <consortium name="RefSeq"/>
        </authorList>
    </citation>
    <scope>IDENTIFICATION</scope>
    <source>
        <strain evidence="3">Ishihara</strain>
        <tissue evidence="3">Whole body</tissue>
    </source>
</reference>
<sequence length="224" mass="26649">MIFVCLQYSQTQKPAQPQALKYRDVIDIDDVRTKEKQNTRNWDPVKSFARVKYLGPDRPTIGEEKPLPPTVKPQTRFKFVRSDRPEKKTMAFQQSGNTEPQVSAQQYYKPPLDFQQIQMLEQSPQFEEYQKRKLLEAQKFIQEYQKMQEAKKQAQQTYQKPTMPPPPRPKPKPVQTYQDKYNIKHHLELQDQILSGLNPTEYSDIPRGIKTYARRKRFEVFQIL</sequence>
<name>A0A9J7J4P1_SPOLT</name>
<dbReference type="AlphaFoldDB" id="A0A9J7J4P1"/>
<evidence type="ECO:0000256" key="1">
    <source>
        <dbReference type="SAM" id="MobiDB-lite"/>
    </source>
</evidence>
<protein>
    <submittedName>
        <fullName evidence="3">Uncharacterized protein LOC111362423</fullName>
    </submittedName>
</protein>
<feature type="region of interest" description="Disordered" evidence="1">
    <location>
        <begin position="148"/>
        <end position="175"/>
    </location>
</feature>
<keyword evidence="2" id="KW-1185">Reference proteome</keyword>
<accession>A0A9J7J4P1</accession>
<dbReference type="KEGG" id="sliu:111362423"/>
<evidence type="ECO:0000313" key="2">
    <source>
        <dbReference type="Proteomes" id="UP000301870"/>
    </source>
</evidence>
<dbReference type="Proteomes" id="UP000301870">
    <property type="component" value="Unplaced"/>
</dbReference>
<evidence type="ECO:0000313" key="3">
    <source>
        <dbReference type="RefSeq" id="XP_022834868.1"/>
    </source>
</evidence>
<dbReference type="GeneID" id="111362423"/>
<organism evidence="2 3">
    <name type="scientific">Spodoptera litura</name>
    <name type="common">Asian cotton leafworm</name>
    <dbReference type="NCBI Taxonomy" id="69820"/>
    <lineage>
        <taxon>Eukaryota</taxon>
        <taxon>Metazoa</taxon>
        <taxon>Ecdysozoa</taxon>
        <taxon>Arthropoda</taxon>
        <taxon>Hexapoda</taxon>
        <taxon>Insecta</taxon>
        <taxon>Pterygota</taxon>
        <taxon>Neoptera</taxon>
        <taxon>Endopterygota</taxon>
        <taxon>Lepidoptera</taxon>
        <taxon>Glossata</taxon>
        <taxon>Ditrysia</taxon>
        <taxon>Noctuoidea</taxon>
        <taxon>Noctuidae</taxon>
        <taxon>Amphipyrinae</taxon>
        <taxon>Spodoptera</taxon>
    </lineage>
</organism>
<proteinExistence type="predicted"/>